<dbReference type="PROSITE" id="PS00420">
    <property type="entry name" value="SRCR_1"/>
    <property type="match status" value="1"/>
</dbReference>
<dbReference type="Gene3D" id="3.10.250.10">
    <property type="entry name" value="SRCR-like domain"/>
    <property type="match status" value="3"/>
</dbReference>
<dbReference type="SMART" id="SM00202">
    <property type="entry name" value="SR"/>
    <property type="match status" value="3"/>
</dbReference>
<dbReference type="PROSITE" id="PS50287">
    <property type="entry name" value="SRCR_2"/>
    <property type="match status" value="3"/>
</dbReference>
<feature type="disulfide bond" evidence="5">
    <location>
        <begin position="220"/>
        <end position="230"/>
    </location>
</feature>
<dbReference type="Pfam" id="PF00530">
    <property type="entry name" value="SRCR"/>
    <property type="match status" value="3"/>
</dbReference>
<dbReference type="PROSITE" id="PS50092">
    <property type="entry name" value="TSP1"/>
    <property type="match status" value="2"/>
</dbReference>
<evidence type="ECO:0000259" key="6">
    <source>
        <dbReference type="PROSITE" id="PS50287"/>
    </source>
</evidence>
<feature type="domain" description="SRCR" evidence="6">
    <location>
        <begin position="155"/>
        <end position="251"/>
    </location>
</feature>
<comment type="caution">
    <text evidence="7">The sequence shown here is derived from an EMBL/GenBank/DDBJ whole genome shotgun (WGS) entry which is preliminary data.</text>
</comment>
<dbReference type="Pfam" id="PF00090">
    <property type="entry name" value="TSP_1"/>
    <property type="match status" value="2"/>
</dbReference>
<organism evidence="7 8">
    <name type="scientific">Mytilus edulis</name>
    <name type="common">Blue mussel</name>
    <dbReference type="NCBI Taxonomy" id="6550"/>
    <lineage>
        <taxon>Eukaryota</taxon>
        <taxon>Metazoa</taxon>
        <taxon>Spiralia</taxon>
        <taxon>Lophotrochozoa</taxon>
        <taxon>Mollusca</taxon>
        <taxon>Bivalvia</taxon>
        <taxon>Autobranchia</taxon>
        <taxon>Pteriomorphia</taxon>
        <taxon>Mytilida</taxon>
        <taxon>Mytiloidea</taxon>
        <taxon>Mytilidae</taxon>
        <taxon>Mytilinae</taxon>
        <taxon>Mytilus</taxon>
    </lineage>
</organism>
<dbReference type="SMART" id="SM00209">
    <property type="entry name" value="TSP1"/>
    <property type="match status" value="2"/>
</dbReference>
<keyword evidence="2" id="KW-0677">Repeat</keyword>
<accession>A0A8S3QG81</accession>
<dbReference type="InterPro" id="IPR036383">
    <property type="entry name" value="TSP1_rpt_sf"/>
</dbReference>
<evidence type="ECO:0000256" key="5">
    <source>
        <dbReference type="PROSITE-ProRule" id="PRU00196"/>
    </source>
</evidence>
<dbReference type="Gene3D" id="2.20.100.10">
    <property type="entry name" value="Thrombospondin type-1 (TSP1) repeat"/>
    <property type="match status" value="2"/>
</dbReference>
<dbReference type="PANTHER" id="PTHR19331:SF487">
    <property type="entry name" value="SOLUBLE SCAVENGER RECEPTOR CYSTEINE-RICH DOMAIN-CONTAINING PROTEIN SSC5D"/>
    <property type="match status" value="1"/>
</dbReference>
<dbReference type="FunFam" id="3.10.250.10:FF:000011">
    <property type="entry name" value="Scavenger receptor class A member 5"/>
    <property type="match status" value="2"/>
</dbReference>
<dbReference type="SUPFAM" id="SSF56487">
    <property type="entry name" value="SRCR-like"/>
    <property type="match status" value="3"/>
</dbReference>
<dbReference type="FunFam" id="2.20.100.10:FF:000007">
    <property type="entry name" value="Thrombospondin 1"/>
    <property type="match status" value="1"/>
</dbReference>
<keyword evidence="7" id="KW-0675">Receptor</keyword>
<dbReference type="PRINTS" id="PR01705">
    <property type="entry name" value="TSP1REPEAT"/>
</dbReference>
<dbReference type="FunFam" id="3.10.250.10:FF:000001">
    <property type="entry name" value="Lysyl oxidase 4 isoform X1"/>
    <property type="match status" value="1"/>
</dbReference>
<evidence type="ECO:0000256" key="2">
    <source>
        <dbReference type="ARBA" id="ARBA00022737"/>
    </source>
</evidence>
<feature type="domain" description="SRCR" evidence="6">
    <location>
        <begin position="261"/>
        <end position="361"/>
    </location>
</feature>
<evidence type="ECO:0000256" key="4">
    <source>
        <dbReference type="ARBA" id="ARBA00023180"/>
    </source>
</evidence>
<keyword evidence="4" id="KW-0325">Glycoprotein</keyword>
<feature type="disulfide bond" evidence="5">
    <location>
        <begin position="299"/>
        <end position="360"/>
    </location>
</feature>
<dbReference type="PANTHER" id="PTHR19331">
    <property type="entry name" value="SCAVENGER RECEPTOR DOMAIN-CONTAINING"/>
    <property type="match status" value="1"/>
</dbReference>
<evidence type="ECO:0000256" key="1">
    <source>
        <dbReference type="ARBA" id="ARBA00022729"/>
    </source>
</evidence>
<dbReference type="InterPro" id="IPR001190">
    <property type="entry name" value="SRCR"/>
</dbReference>
<comment type="caution">
    <text evidence="5">Lacks conserved residue(s) required for the propagation of feature annotation.</text>
</comment>
<dbReference type="InterPro" id="IPR036772">
    <property type="entry name" value="SRCR-like_dom_sf"/>
</dbReference>
<dbReference type="Proteomes" id="UP000683360">
    <property type="component" value="Unassembled WGS sequence"/>
</dbReference>
<dbReference type="SUPFAM" id="SSF82895">
    <property type="entry name" value="TSP-1 type 1 repeat"/>
    <property type="match status" value="2"/>
</dbReference>
<feature type="disulfide bond" evidence="5">
    <location>
        <begin position="286"/>
        <end position="350"/>
    </location>
</feature>
<dbReference type="PRINTS" id="PR00258">
    <property type="entry name" value="SPERACTRCPTR"/>
</dbReference>
<dbReference type="FunFam" id="2.20.100.10:FF:000002">
    <property type="entry name" value="Unc-5 netrin receptor C"/>
    <property type="match status" value="1"/>
</dbReference>
<dbReference type="InterPro" id="IPR000884">
    <property type="entry name" value="TSP1_rpt"/>
</dbReference>
<dbReference type="GO" id="GO:0016020">
    <property type="term" value="C:membrane"/>
    <property type="evidence" value="ECO:0007669"/>
    <property type="project" value="InterPro"/>
</dbReference>
<feature type="domain" description="SRCR" evidence="6">
    <location>
        <begin position="49"/>
        <end position="148"/>
    </location>
</feature>
<evidence type="ECO:0000313" key="8">
    <source>
        <dbReference type="Proteomes" id="UP000683360"/>
    </source>
</evidence>
<feature type="disulfide bond" evidence="5">
    <location>
        <begin position="330"/>
        <end position="340"/>
    </location>
</feature>
<feature type="disulfide bond" evidence="5">
    <location>
        <begin position="117"/>
        <end position="127"/>
    </location>
</feature>
<name>A0A8S3QG81_MYTED</name>
<evidence type="ECO:0000313" key="7">
    <source>
        <dbReference type="EMBL" id="CAG2194250.1"/>
    </source>
</evidence>
<keyword evidence="3 5" id="KW-1015">Disulfide bond</keyword>
<reference evidence="7" key="1">
    <citation type="submission" date="2021-03" db="EMBL/GenBank/DDBJ databases">
        <authorList>
            <person name="Bekaert M."/>
        </authorList>
    </citation>
    <scope>NUCLEOTIDE SEQUENCE</scope>
</reference>
<gene>
    <name evidence="7" type="ORF">MEDL_9275</name>
</gene>
<dbReference type="EMBL" id="CAJPWZ010000471">
    <property type="protein sequence ID" value="CAG2194250.1"/>
    <property type="molecule type" value="Genomic_DNA"/>
</dbReference>
<proteinExistence type="predicted"/>
<keyword evidence="8" id="KW-1185">Reference proteome</keyword>
<protein>
    <submittedName>
        <fullName evidence="7">Scavenger receptor cysteine-rich type 1 protein M130,Neurotrypsin,Deleted in malignant brain tumors 1 protein</fullName>
    </submittedName>
</protein>
<evidence type="ECO:0000256" key="3">
    <source>
        <dbReference type="ARBA" id="ARBA00023157"/>
    </source>
</evidence>
<keyword evidence="1" id="KW-0732">Signal</keyword>
<dbReference type="OrthoDB" id="6156774at2759"/>
<sequence>MNEEAKFHLIKKMDLDRVFHQHAVTWIKSINVVIYFMFKFIVTQKEGDLRLVGGACQLQGRIEIFHSGIWGTVCDNGFGYSDAVVVCRQLGSSSWTNVQFYTSADGVGQIWLDGLACSGTETELSRCGHSGWDNHNCNHNSDVGVWCFDASDGDLRIIGGTDNGRLEIYHINSWGTICDDRFTKYNAEVACRQLGLRSTNATFYTARNGTGMIWLDDVNCTKTAAGLDMCRHLGWGIHNCGHSEDVGVRCYGSFETFTGDLRLVEGDTPRDGRLEVYYNAQWGTVCDDDFDIVDARVACRQLRYSTDAAEIYKHGGASSNTKIWMDQVNCAASHTRLENCRRSSWGVNDCSHNEDIGIKCFGKYIVNGNWGEWSVWGLCSASCGHATQHRQRLCNSPIPSAGGSDCNGMANQAKNCSILKCPIDGVWSEWSSWNICSATCNGGIQGRTRQCNAPQPSNGGLYCNGTMIISRPCNNIFCESKYVACTVLNHVPYR</sequence>
<dbReference type="AlphaFoldDB" id="A0A8S3QG81"/>